<feature type="chain" id="PRO_5046965398" evidence="4">
    <location>
        <begin position="23"/>
        <end position="256"/>
    </location>
</feature>
<dbReference type="CDD" id="cd13536">
    <property type="entry name" value="PBP2_EcModA"/>
    <property type="match status" value="1"/>
</dbReference>
<dbReference type="Pfam" id="PF13531">
    <property type="entry name" value="SBP_bac_11"/>
    <property type="match status" value="1"/>
</dbReference>
<accession>A0ABP7MA50</accession>
<dbReference type="InterPro" id="IPR005950">
    <property type="entry name" value="ModA"/>
</dbReference>
<evidence type="ECO:0000313" key="5">
    <source>
        <dbReference type="EMBL" id="GAA3915621.1"/>
    </source>
</evidence>
<comment type="similarity">
    <text evidence="1">Belongs to the bacterial solute-binding protein ModA family.</text>
</comment>
<evidence type="ECO:0000256" key="4">
    <source>
        <dbReference type="SAM" id="SignalP"/>
    </source>
</evidence>
<dbReference type="RefSeq" id="WP_344758450.1">
    <property type="nucleotide sequence ID" value="NZ_BAAAZU010000003.1"/>
</dbReference>
<proteinExistence type="inferred from homology"/>
<dbReference type="InterPro" id="IPR050682">
    <property type="entry name" value="ModA/WtpA"/>
</dbReference>
<sequence>MTARFLLATCLALLACLLPARAADAPLTVFAAASLKESMDEATLAYRGETGQDVRVSYAASSALARQIEQGAPADVFISADLDWMDALQSKGLIDTATRRELLGNTLVLVAPADSAARPLELARGTDLRPLLGARGRISLALVDSVPAGKYAKAAFESLGMWNGLAPRTAQAENVRAALLLVARGETPLGVVYGSDAKAEPRVKVLATFPEDSHPPIVYPVAKVKASRHPQAAALVEWLHTPAAADIFRRHGFSVR</sequence>
<dbReference type="EMBL" id="BAAAZU010000003">
    <property type="protein sequence ID" value="GAA3915621.1"/>
    <property type="molecule type" value="Genomic_DNA"/>
</dbReference>
<dbReference type="PANTHER" id="PTHR30632">
    <property type="entry name" value="MOLYBDATE-BINDING PERIPLASMIC PROTEIN"/>
    <property type="match status" value="1"/>
</dbReference>
<dbReference type="NCBIfam" id="NF007958">
    <property type="entry name" value="PRK10677.1"/>
    <property type="match status" value="1"/>
</dbReference>
<name>A0ABP7MA50_9GAMM</name>
<evidence type="ECO:0000256" key="2">
    <source>
        <dbReference type="ARBA" id="ARBA00022723"/>
    </source>
</evidence>
<feature type="signal peptide" evidence="4">
    <location>
        <begin position="1"/>
        <end position="22"/>
    </location>
</feature>
<evidence type="ECO:0000256" key="3">
    <source>
        <dbReference type="ARBA" id="ARBA00022729"/>
    </source>
</evidence>
<dbReference type="Proteomes" id="UP001501727">
    <property type="component" value="Unassembled WGS sequence"/>
</dbReference>
<dbReference type="PROSITE" id="PS51257">
    <property type="entry name" value="PROKAR_LIPOPROTEIN"/>
    <property type="match status" value="1"/>
</dbReference>
<keyword evidence="2" id="KW-0479">Metal-binding</keyword>
<protein>
    <submittedName>
        <fullName evidence="5">Molybdate ABC transporter substrate-binding protein</fullName>
    </submittedName>
</protein>
<dbReference type="Gene3D" id="3.40.190.10">
    <property type="entry name" value="Periplasmic binding protein-like II"/>
    <property type="match status" value="2"/>
</dbReference>
<reference evidence="6" key="1">
    <citation type="journal article" date="2019" name="Int. J. Syst. Evol. Microbiol.">
        <title>The Global Catalogue of Microorganisms (GCM) 10K type strain sequencing project: providing services to taxonomists for standard genome sequencing and annotation.</title>
        <authorList>
            <consortium name="The Broad Institute Genomics Platform"/>
            <consortium name="The Broad Institute Genome Sequencing Center for Infectious Disease"/>
            <person name="Wu L."/>
            <person name="Ma J."/>
        </authorList>
    </citation>
    <scope>NUCLEOTIDE SEQUENCE [LARGE SCALE GENOMIC DNA]</scope>
    <source>
        <strain evidence="6">JCM 16916</strain>
    </source>
</reference>
<organism evidence="5 6">
    <name type="scientific">Luteimonas lutimaris</name>
    <dbReference type="NCBI Taxonomy" id="698645"/>
    <lineage>
        <taxon>Bacteria</taxon>
        <taxon>Pseudomonadati</taxon>
        <taxon>Pseudomonadota</taxon>
        <taxon>Gammaproteobacteria</taxon>
        <taxon>Lysobacterales</taxon>
        <taxon>Lysobacteraceae</taxon>
        <taxon>Luteimonas</taxon>
    </lineage>
</organism>
<keyword evidence="6" id="KW-1185">Reference proteome</keyword>
<dbReference type="PANTHER" id="PTHR30632:SF17">
    <property type="entry name" value="MOLYBDATE-BINDING PROTEIN MODA"/>
    <property type="match status" value="1"/>
</dbReference>
<keyword evidence="3 4" id="KW-0732">Signal</keyword>
<gene>
    <name evidence="5" type="primary">modA</name>
    <name evidence="5" type="ORF">GCM10022229_06000</name>
</gene>
<evidence type="ECO:0000256" key="1">
    <source>
        <dbReference type="ARBA" id="ARBA00009175"/>
    </source>
</evidence>
<dbReference type="NCBIfam" id="TIGR01256">
    <property type="entry name" value="modA"/>
    <property type="match status" value="1"/>
</dbReference>
<comment type="caution">
    <text evidence="5">The sequence shown here is derived from an EMBL/GenBank/DDBJ whole genome shotgun (WGS) entry which is preliminary data.</text>
</comment>
<dbReference type="SUPFAM" id="SSF53850">
    <property type="entry name" value="Periplasmic binding protein-like II"/>
    <property type="match status" value="1"/>
</dbReference>
<evidence type="ECO:0000313" key="6">
    <source>
        <dbReference type="Proteomes" id="UP001501727"/>
    </source>
</evidence>
<dbReference type="PIRSF" id="PIRSF004846">
    <property type="entry name" value="ModA"/>
    <property type="match status" value="1"/>
</dbReference>